<dbReference type="Proteomes" id="UP001187471">
    <property type="component" value="Unassembled WGS sequence"/>
</dbReference>
<keyword evidence="3" id="KW-1185">Reference proteome</keyword>
<dbReference type="EMBL" id="JAVXUO010002915">
    <property type="protein sequence ID" value="KAK2968507.1"/>
    <property type="molecule type" value="Genomic_DNA"/>
</dbReference>
<comment type="caution">
    <text evidence="2">The sequence shown here is derived from an EMBL/GenBank/DDBJ whole genome shotgun (WGS) entry which is preliminary data.</text>
</comment>
<gene>
    <name evidence="2" type="ORF">RJ640_027557</name>
</gene>
<feature type="chain" id="PRO_5041711998" evidence="1">
    <location>
        <begin position="29"/>
        <end position="102"/>
    </location>
</feature>
<evidence type="ECO:0000313" key="2">
    <source>
        <dbReference type="EMBL" id="KAK2968507.1"/>
    </source>
</evidence>
<proteinExistence type="predicted"/>
<protein>
    <submittedName>
        <fullName evidence="2">Uncharacterized protein</fullName>
    </submittedName>
</protein>
<evidence type="ECO:0000256" key="1">
    <source>
        <dbReference type="SAM" id="SignalP"/>
    </source>
</evidence>
<keyword evidence="1" id="KW-0732">Signal</keyword>
<dbReference type="AlphaFoldDB" id="A0AA88UAZ9"/>
<accession>A0AA88UAZ9</accession>
<reference evidence="2" key="1">
    <citation type="submission" date="2022-12" db="EMBL/GenBank/DDBJ databases">
        <title>Draft genome assemblies for two species of Escallonia (Escalloniales).</title>
        <authorList>
            <person name="Chanderbali A."/>
            <person name="Dervinis C."/>
            <person name="Anghel I."/>
            <person name="Soltis D."/>
            <person name="Soltis P."/>
            <person name="Zapata F."/>
        </authorList>
    </citation>
    <scope>NUCLEOTIDE SEQUENCE</scope>
    <source>
        <strain evidence="2">UCBG92.1500</strain>
        <tissue evidence="2">Leaf</tissue>
    </source>
</reference>
<name>A0AA88UAZ9_9ASTE</name>
<evidence type="ECO:0000313" key="3">
    <source>
        <dbReference type="Proteomes" id="UP001187471"/>
    </source>
</evidence>
<sequence length="102" mass="11494">MASYSSKFFLVTLLIFAILLTPTLPCDAARLGHRERTKVAEFDIMFSLAPAFMQNCCSEVPYVLLVYVVHPHHRTDAARVVLVLLVLHPKVVHHDCEGIFMA</sequence>
<organism evidence="2 3">
    <name type="scientific">Escallonia rubra</name>
    <dbReference type="NCBI Taxonomy" id="112253"/>
    <lineage>
        <taxon>Eukaryota</taxon>
        <taxon>Viridiplantae</taxon>
        <taxon>Streptophyta</taxon>
        <taxon>Embryophyta</taxon>
        <taxon>Tracheophyta</taxon>
        <taxon>Spermatophyta</taxon>
        <taxon>Magnoliopsida</taxon>
        <taxon>eudicotyledons</taxon>
        <taxon>Gunneridae</taxon>
        <taxon>Pentapetalae</taxon>
        <taxon>asterids</taxon>
        <taxon>campanulids</taxon>
        <taxon>Escalloniales</taxon>
        <taxon>Escalloniaceae</taxon>
        <taxon>Escallonia</taxon>
    </lineage>
</organism>
<feature type="signal peptide" evidence="1">
    <location>
        <begin position="1"/>
        <end position="28"/>
    </location>
</feature>